<dbReference type="SUPFAM" id="SSF46785">
    <property type="entry name" value="Winged helix' DNA-binding domain"/>
    <property type="match status" value="1"/>
</dbReference>
<proteinExistence type="predicted"/>
<evidence type="ECO:0000313" key="3">
    <source>
        <dbReference type="Proteomes" id="UP001223420"/>
    </source>
</evidence>
<accession>A0AAJ1WU66</accession>
<keyword evidence="4" id="KW-1185">Reference proteome</keyword>
<evidence type="ECO:0008006" key="5">
    <source>
        <dbReference type="Google" id="ProtNLM"/>
    </source>
</evidence>
<dbReference type="RefSeq" id="WP_230365098.1">
    <property type="nucleotide sequence ID" value="NZ_JAJALK010000001.1"/>
</dbReference>
<dbReference type="Proteomes" id="UP001432995">
    <property type="component" value="Unassembled WGS sequence"/>
</dbReference>
<reference evidence="1" key="1">
    <citation type="submission" date="2023-07" db="EMBL/GenBank/DDBJ databases">
        <title>Genomic Encyclopedia of Type Strains, Phase IV (KMG-IV): sequencing the most valuable type-strain genomes for metagenomic binning, comparative biology and taxonomic classification.</title>
        <authorList>
            <person name="Goeker M."/>
        </authorList>
    </citation>
    <scope>NUCLEOTIDE SEQUENCE</scope>
    <source>
        <strain evidence="1">DSM 19569</strain>
    </source>
</reference>
<protein>
    <recommendedName>
        <fullName evidence="5">Formate dehydrogenase F4B subunit</fullName>
    </recommendedName>
</protein>
<name>A0AAJ1WU66_9HYPH</name>
<dbReference type="EMBL" id="JBELQD010000001">
    <property type="protein sequence ID" value="MER2286875.1"/>
    <property type="molecule type" value="Genomic_DNA"/>
</dbReference>
<evidence type="ECO:0000313" key="1">
    <source>
        <dbReference type="EMBL" id="MDQ0541270.1"/>
    </source>
</evidence>
<evidence type="ECO:0000313" key="4">
    <source>
        <dbReference type="Proteomes" id="UP001432995"/>
    </source>
</evidence>
<dbReference type="InterPro" id="IPR036390">
    <property type="entry name" value="WH_DNA-bd_sf"/>
</dbReference>
<comment type="caution">
    <text evidence="1">The sequence shown here is derived from an EMBL/GenBank/DDBJ whole genome shotgun (WGS) entry which is preliminary data.</text>
</comment>
<reference evidence="2" key="2">
    <citation type="submission" date="2024-06" db="EMBL/GenBank/DDBJ databases">
        <authorList>
            <person name="Campbell A.G."/>
        </authorList>
    </citation>
    <scope>NUCLEOTIDE SEQUENCE</scope>
    <source>
        <strain evidence="2">EM17</strain>
    </source>
</reference>
<sequence>MGRDLDEAAFVAALDRRTAAQPGMDALEAGLLAALDLGLPGDSRAFARSFGVEHALVLRALSALEEDGHVTVTARDARTQRTRYDLAA</sequence>
<dbReference type="EMBL" id="JAUSWL010000001">
    <property type="protein sequence ID" value="MDQ0541270.1"/>
    <property type="molecule type" value="Genomic_DNA"/>
</dbReference>
<dbReference type="Proteomes" id="UP001223420">
    <property type="component" value="Unassembled WGS sequence"/>
</dbReference>
<organism evidence="1 3">
    <name type="scientific">Methylobacterium brachiatum</name>
    <dbReference type="NCBI Taxonomy" id="269660"/>
    <lineage>
        <taxon>Bacteria</taxon>
        <taxon>Pseudomonadati</taxon>
        <taxon>Pseudomonadota</taxon>
        <taxon>Alphaproteobacteria</taxon>
        <taxon>Hyphomicrobiales</taxon>
        <taxon>Methylobacteriaceae</taxon>
        <taxon>Methylobacterium</taxon>
    </lineage>
</organism>
<gene>
    <name evidence="2" type="ORF">ABS770_01280</name>
    <name evidence="1" type="ORF">QO001_000178</name>
</gene>
<evidence type="ECO:0000313" key="2">
    <source>
        <dbReference type="EMBL" id="MER2286875.1"/>
    </source>
</evidence>
<dbReference type="AlphaFoldDB" id="A0AAJ1WU66"/>